<dbReference type="AlphaFoldDB" id="A0A7U4M101"/>
<dbReference type="KEGG" id="slh:YH65_05230"/>
<reference evidence="2" key="2">
    <citation type="journal article" date="2017" name="Stand. Genomic Sci.">
        <title>Complete genome sequence of the sulfur-oxidizing chemolithoautotrophic Sulfurovum lithotrophicum 42BKTT.</title>
        <authorList>
            <person name="Jeon W."/>
            <person name="Priscilla L."/>
            <person name="Park G."/>
            <person name="Lee H."/>
            <person name="Lee N."/>
            <person name="Lee D."/>
            <person name="Kwon H."/>
            <person name="Ahn I."/>
            <person name="Lee C."/>
            <person name="Lee H."/>
            <person name="Ahn J."/>
        </authorList>
    </citation>
    <scope>NUCLEOTIDE SEQUENCE [LARGE SCALE GENOMIC DNA]</scope>
    <source>
        <strain evidence="2">ATCC BAA-797 / 42BKT</strain>
    </source>
</reference>
<gene>
    <name evidence="1" type="ORF">YH65_05230</name>
</gene>
<evidence type="ECO:0000313" key="2">
    <source>
        <dbReference type="Proteomes" id="UP000034444"/>
    </source>
</evidence>
<dbReference type="EMBL" id="CP011308">
    <property type="protein sequence ID" value="AKF24856.1"/>
    <property type="molecule type" value="Genomic_DNA"/>
</dbReference>
<organism evidence="1 2">
    <name type="scientific">Sulfurovum lithotrophicum</name>
    <dbReference type="NCBI Taxonomy" id="206403"/>
    <lineage>
        <taxon>Bacteria</taxon>
        <taxon>Pseudomonadati</taxon>
        <taxon>Campylobacterota</taxon>
        <taxon>Epsilonproteobacteria</taxon>
        <taxon>Campylobacterales</taxon>
        <taxon>Sulfurovaceae</taxon>
        <taxon>Sulfurovum</taxon>
    </lineage>
</organism>
<dbReference type="GO" id="GO:0005975">
    <property type="term" value="P:carbohydrate metabolic process"/>
    <property type="evidence" value="ECO:0007669"/>
    <property type="project" value="InterPro"/>
</dbReference>
<protein>
    <submittedName>
        <fullName evidence="1">Uncharacterized protein</fullName>
    </submittedName>
</protein>
<evidence type="ECO:0000313" key="1">
    <source>
        <dbReference type="EMBL" id="AKF24856.1"/>
    </source>
</evidence>
<keyword evidence="2" id="KW-1185">Reference proteome</keyword>
<dbReference type="RefSeq" id="WP_046550943.1">
    <property type="nucleotide sequence ID" value="NZ_CP011308.1"/>
</dbReference>
<proteinExistence type="predicted"/>
<dbReference type="SUPFAM" id="SSF48208">
    <property type="entry name" value="Six-hairpin glycosidases"/>
    <property type="match status" value="1"/>
</dbReference>
<sequence>MNKVAIVETIMTSFAKRTCIREGGCVPKRYLWTDAFAVCSFLELYRQTGLERYREDALLLVDQVHHVLGRHRSDDSRSGWISGLDDREAEMHPTIGGLRIGKALNERKENDPQDERLEWEQDGQYFHYLTKWMHALNIVTEVTEDPKYNRWALELAKTAYEKFTYLTPYGARRMFWKMSIDLSYPLVSSMGQHDALDGYITYLALQKTAERYGNFSGELDISPQIEGLYQMASSMGMDTTDPLGLGGLLSDACILAQLDIVENSESTSNMLFSILDHAWQGIGYFLAEETVKYPAQYRLAFRELGLSIGLHAVKIIKHLLDEHKLAVANEKLLRSLLGTLGEYSALQEYIEAFWLDDENQKSNTWIEHLDINAVMLATSLMPDGYLRIEWGEGS</sequence>
<dbReference type="Proteomes" id="UP000034444">
    <property type="component" value="Chromosome"/>
</dbReference>
<dbReference type="InterPro" id="IPR008928">
    <property type="entry name" value="6-hairpin_glycosidase_sf"/>
</dbReference>
<accession>A0A7U4M101</accession>
<reference evidence="1 2" key="1">
    <citation type="submission" date="2015-04" db="EMBL/GenBank/DDBJ databases">
        <title>Complete genome sequence of Sulfurovum lithotrophicum ATCC BAA-797T.</title>
        <authorList>
            <person name="Ahn J."/>
            <person name="Park G."/>
            <person name="Jeon W."/>
            <person name="Jang Y."/>
            <person name="Jang M."/>
            <person name="Lee H."/>
            <person name="Lee H."/>
        </authorList>
    </citation>
    <scope>NUCLEOTIDE SEQUENCE [LARGE SCALE GENOMIC DNA]</scope>
    <source>
        <strain evidence="2">ATCC BAA-797 / 42BKT</strain>
    </source>
</reference>
<name>A0A7U4M101_9BACT</name>
<dbReference type="OrthoDB" id="1416286at2"/>